<comment type="caution">
    <text evidence="1">The sequence shown here is derived from an EMBL/GenBank/DDBJ whole genome shotgun (WGS) entry which is preliminary data.</text>
</comment>
<dbReference type="AlphaFoldDB" id="A0A532V8W3"/>
<sequence>MSNSKKLMLTALAVIFLIGATPLFAELDGIWEGYGEGSCETPAGIIIYPWQTWNGSLESWLFTGHWQDLDGSSGGFQGAVISLAKSVEPPYHTVAHCEGTWTWMDPSGLEPLEMGPFNMEFNLDIDTCWGNWYSYSSPGIGGTMWGWRIGD</sequence>
<protein>
    <submittedName>
        <fullName evidence="1">Uncharacterized protein</fullName>
    </submittedName>
</protein>
<organism evidence="1 2">
    <name type="scientific">candidate division TA06 bacterium B3_TA06</name>
    <dbReference type="NCBI Taxonomy" id="2012487"/>
    <lineage>
        <taxon>Bacteria</taxon>
        <taxon>Bacteria division TA06</taxon>
    </lineage>
</organism>
<evidence type="ECO:0000313" key="1">
    <source>
        <dbReference type="EMBL" id="TKJ43653.1"/>
    </source>
</evidence>
<gene>
    <name evidence="1" type="ORF">CEE36_02925</name>
</gene>
<dbReference type="Proteomes" id="UP000317778">
    <property type="component" value="Unassembled WGS sequence"/>
</dbReference>
<accession>A0A532V8W3</accession>
<dbReference type="EMBL" id="NJBO01000003">
    <property type="protein sequence ID" value="TKJ43653.1"/>
    <property type="molecule type" value="Genomic_DNA"/>
</dbReference>
<evidence type="ECO:0000313" key="2">
    <source>
        <dbReference type="Proteomes" id="UP000317778"/>
    </source>
</evidence>
<name>A0A532V8W3_UNCT6</name>
<reference evidence="1 2" key="1">
    <citation type="submission" date="2017-06" db="EMBL/GenBank/DDBJ databases">
        <title>Novel microbial phyla capable of carbon fixation and sulfur reduction in deep-sea sediments.</title>
        <authorList>
            <person name="Huang J."/>
            <person name="Baker B."/>
            <person name="Wang Y."/>
        </authorList>
    </citation>
    <scope>NUCLEOTIDE SEQUENCE [LARGE SCALE GENOMIC DNA]</scope>
    <source>
        <strain evidence="1">B3_TA06</strain>
    </source>
</reference>
<proteinExistence type="predicted"/>